<dbReference type="STRING" id="2070753.A0A3A2ZR11"/>
<feature type="region of interest" description="Disordered" evidence="1">
    <location>
        <begin position="231"/>
        <end position="264"/>
    </location>
</feature>
<feature type="region of interest" description="Disordered" evidence="1">
    <location>
        <begin position="273"/>
        <end position="292"/>
    </location>
</feature>
<name>A0A3A2ZR11_9EURO</name>
<comment type="caution">
    <text evidence="3">The sequence shown here is derived from an EMBL/GenBank/DDBJ whole genome shotgun (WGS) entry which is preliminary data.</text>
</comment>
<feature type="region of interest" description="Disordered" evidence="1">
    <location>
        <begin position="383"/>
        <end position="405"/>
    </location>
</feature>
<dbReference type="InterPro" id="IPR029178">
    <property type="entry name" value="Ecm11_C"/>
</dbReference>
<dbReference type="Pfam" id="PF15463">
    <property type="entry name" value="ECM11"/>
    <property type="match status" value="1"/>
</dbReference>
<evidence type="ECO:0000313" key="3">
    <source>
        <dbReference type="EMBL" id="RJE23887.1"/>
    </source>
</evidence>
<feature type="compositionally biased region" description="Basic and acidic residues" evidence="1">
    <location>
        <begin position="396"/>
        <end position="405"/>
    </location>
</feature>
<organism evidence="3 4">
    <name type="scientific">Aspergillus sclerotialis</name>
    <dbReference type="NCBI Taxonomy" id="2070753"/>
    <lineage>
        <taxon>Eukaryota</taxon>
        <taxon>Fungi</taxon>
        <taxon>Dikarya</taxon>
        <taxon>Ascomycota</taxon>
        <taxon>Pezizomycotina</taxon>
        <taxon>Eurotiomycetes</taxon>
        <taxon>Eurotiomycetidae</taxon>
        <taxon>Eurotiales</taxon>
        <taxon>Aspergillaceae</taxon>
        <taxon>Aspergillus</taxon>
        <taxon>Aspergillus subgen. Polypaecilum</taxon>
    </lineage>
</organism>
<dbReference type="InterPro" id="IPR053029">
    <property type="entry name" value="RNA_pol_I-specific_init_factor"/>
</dbReference>
<protein>
    <recommendedName>
        <fullName evidence="2">Extracellular mutant protein 11 C-terminal domain-containing protein</fullName>
    </recommendedName>
</protein>
<keyword evidence="4" id="KW-1185">Reference proteome</keyword>
<proteinExistence type="predicted"/>
<dbReference type="OrthoDB" id="2159786at2759"/>
<sequence>MGVGDYVHSKEAPQFRPPTRNGLNQSRQFLADQAKVDIPATKLVAPIPQGVNGGFHLENPRGSLPRTPHEDLPQADMFDTDVEGVDDSTVAGTTVLGAEDAQQFQVPPSRNAQRNDMESIPLNHLRQAHRVYGSNWYENLGDKAMKLAGFDSDGADDDASQLTSPIAEDNEKASETQDWHFSHKHRHNEEPLSKRLETFWNASKRTYPKPSNQTHPEPNTPALVSDAKKVGQIPPVSGGRKVTLPRSHTATPRTRFSPPKPSLLEQLDISPTRRTSARPNNTGIANDSAALGLPHDMDGGDLFTSDDHERRNSVPFATRFDTTNLDILDDDETIREPFLKRTPTKKSSVDSVVPKKRELEGDYPPEILYQKSFSDLQAEPFDYTPTPVPATTPASKPEEPQADAEDKVSFLLKLSDQDRASYLSNLSIDEWEDCGDQLIEQFSHLLSKMKDLRRARRKTAAIFEAEIKRRHELVESQASELSSKLEDMRTGGAEVLRGRARNP</sequence>
<dbReference type="GO" id="GO:0070860">
    <property type="term" value="C:RNA polymerase I core factor complex"/>
    <property type="evidence" value="ECO:0007669"/>
    <property type="project" value="TreeGrafter"/>
</dbReference>
<feature type="region of interest" description="Disordered" evidence="1">
    <location>
        <begin position="151"/>
        <end position="192"/>
    </location>
</feature>
<feature type="domain" description="Extracellular mutant protein 11 C-terminal" evidence="2">
    <location>
        <begin position="362"/>
        <end position="496"/>
    </location>
</feature>
<accession>A0A3A2ZR11</accession>
<dbReference type="GO" id="GO:0017025">
    <property type="term" value="F:TBP-class protein binding"/>
    <property type="evidence" value="ECO:0007669"/>
    <property type="project" value="TreeGrafter"/>
</dbReference>
<dbReference type="PANTHER" id="PTHR28244:SF1">
    <property type="entry name" value="RNA POLYMERASE I-SPECIFIC TRANSCRIPTION INITIATION FACTOR RRN11"/>
    <property type="match status" value="1"/>
</dbReference>
<reference evidence="4" key="1">
    <citation type="submission" date="2017-02" db="EMBL/GenBank/DDBJ databases">
        <authorList>
            <person name="Tafer H."/>
            <person name="Lopandic K."/>
        </authorList>
    </citation>
    <scope>NUCLEOTIDE SEQUENCE [LARGE SCALE GENOMIC DNA]</scope>
    <source>
        <strain evidence="4">CBS 366.77</strain>
    </source>
</reference>
<dbReference type="Proteomes" id="UP000266188">
    <property type="component" value="Unassembled WGS sequence"/>
</dbReference>
<dbReference type="EMBL" id="MVGC01000102">
    <property type="protein sequence ID" value="RJE23887.1"/>
    <property type="molecule type" value="Genomic_DNA"/>
</dbReference>
<evidence type="ECO:0000259" key="2">
    <source>
        <dbReference type="Pfam" id="PF15463"/>
    </source>
</evidence>
<dbReference type="GO" id="GO:0042790">
    <property type="term" value="P:nucleolar large rRNA transcription by RNA polymerase I"/>
    <property type="evidence" value="ECO:0007669"/>
    <property type="project" value="TreeGrafter"/>
</dbReference>
<feature type="compositionally biased region" description="Basic and acidic residues" evidence="1">
    <location>
        <begin position="169"/>
        <end position="192"/>
    </location>
</feature>
<dbReference type="GO" id="GO:0001164">
    <property type="term" value="F:RNA polymerase I core promoter sequence-specific DNA binding"/>
    <property type="evidence" value="ECO:0007669"/>
    <property type="project" value="TreeGrafter"/>
</dbReference>
<evidence type="ECO:0000313" key="4">
    <source>
        <dbReference type="Proteomes" id="UP000266188"/>
    </source>
</evidence>
<dbReference type="AlphaFoldDB" id="A0A3A2ZR11"/>
<gene>
    <name evidence="3" type="ORF">PHISCL_03799</name>
</gene>
<feature type="region of interest" description="Disordered" evidence="1">
    <location>
        <begin position="1"/>
        <end position="23"/>
    </location>
</feature>
<evidence type="ECO:0000256" key="1">
    <source>
        <dbReference type="SAM" id="MobiDB-lite"/>
    </source>
</evidence>
<feature type="compositionally biased region" description="Polar residues" evidence="1">
    <location>
        <begin position="273"/>
        <end position="285"/>
    </location>
</feature>
<dbReference type="PANTHER" id="PTHR28244">
    <property type="entry name" value="RNA POLYMERASE I-SPECIFIC TRANSCRIPTION INITIATION FACTOR RRN11"/>
    <property type="match status" value="1"/>
</dbReference>
<feature type="region of interest" description="Disordered" evidence="1">
    <location>
        <begin position="484"/>
        <end position="503"/>
    </location>
</feature>